<dbReference type="PANTHER" id="PTHR32309">
    <property type="entry name" value="TYROSINE-PROTEIN KINASE"/>
    <property type="match status" value="1"/>
</dbReference>
<name>A0A6J4T7I6_9ACTN</name>
<protein>
    <recommendedName>
        <fullName evidence="8">Polysaccharide chain length determinant N-terminal domain-containing protein</fullName>
    </recommendedName>
</protein>
<dbReference type="GO" id="GO:0005886">
    <property type="term" value="C:plasma membrane"/>
    <property type="evidence" value="ECO:0007669"/>
    <property type="project" value="UniProtKB-SubCell"/>
</dbReference>
<proteinExistence type="inferred from homology"/>
<evidence type="ECO:0000256" key="5">
    <source>
        <dbReference type="ARBA" id="ARBA00022989"/>
    </source>
</evidence>
<keyword evidence="4 7" id="KW-0812">Transmembrane</keyword>
<dbReference type="Pfam" id="PF02706">
    <property type="entry name" value="Wzz"/>
    <property type="match status" value="1"/>
</dbReference>
<dbReference type="PANTHER" id="PTHR32309:SF13">
    <property type="entry name" value="FERRIC ENTEROBACTIN TRANSPORT PROTEIN FEPE"/>
    <property type="match status" value="1"/>
</dbReference>
<comment type="subcellular location">
    <subcellularLocation>
        <location evidence="1">Cell membrane</location>
        <topology evidence="1">Multi-pass membrane protein</topology>
    </subcellularLocation>
</comment>
<organism evidence="9">
    <name type="scientific">uncultured Rubrobacteraceae bacterium</name>
    <dbReference type="NCBI Taxonomy" id="349277"/>
    <lineage>
        <taxon>Bacteria</taxon>
        <taxon>Bacillati</taxon>
        <taxon>Actinomycetota</taxon>
        <taxon>Rubrobacteria</taxon>
        <taxon>Rubrobacterales</taxon>
        <taxon>Rubrobacteraceae</taxon>
        <taxon>environmental samples</taxon>
    </lineage>
</organism>
<sequence>MTSTERRGWQEGRRDTTSLAEILHVLRGRRLLVVGAVLVLAGVALLLGLFRGPAYTAEAVVGFAPEQVPDDENARQALAQEVFSAVTSPQDFSEVVRAKASWRGTPEVFRDRLDPGVSVSEDGGMEMRVAFFGREPGEAARVANAYAETFAARALRLDDGQLSGGAGLADARVMRRAVPSEGSGPPALLYAALAAGVGLLLGGGVALSLEGRTGGWRDVRDAEVTLKAPVLGAIPEYSAAENEG</sequence>
<evidence type="ECO:0000256" key="4">
    <source>
        <dbReference type="ARBA" id="ARBA00022692"/>
    </source>
</evidence>
<dbReference type="EMBL" id="CADCVM010000370">
    <property type="protein sequence ID" value="CAA9515778.1"/>
    <property type="molecule type" value="Genomic_DNA"/>
</dbReference>
<evidence type="ECO:0000256" key="6">
    <source>
        <dbReference type="ARBA" id="ARBA00023136"/>
    </source>
</evidence>
<evidence type="ECO:0000256" key="1">
    <source>
        <dbReference type="ARBA" id="ARBA00004651"/>
    </source>
</evidence>
<keyword evidence="6 7" id="KW-0472">Membrane</keyword>
<dbReference type="GO" id="GO:0004713">
    <property type="term" value="F:protein tyrosine kinase activity"/>
    <property type="evidence" value="ECO:0007669"/>
    <property type="project" value="TreeGrafter"/>
</dbReference>
<comment type="similarity">
    <text evidence="2">Belongs to the CpsC/CapA family.</text>
</comment>
<evidence type="ECO:0000259" key="8">
    <source>
        <dbReference type="Pfam" id="PF02706"/>
    </source>
</evidence>
<feature type="domain" description="Polysaccharide chain length determinant N-terminal" evidence="8">
    <location>
        <begin position="16"/>
        <end position="97"/>
    </location>
</feature>
<gene>
    <name evidence="9" type="ORF">AVDCRST_MAG05-3295</name>
</gene>
<reference evidence="9" key="1">
    <citation type="submission" date="2020-02" db="EMBL/GenBank/DDBJ databases">
        <authorList>
            <person name="Meier V. D."/>
        </authorList>
    </citation>
    <scope>NUCLEOTIDE SEQUENCE</scope>
    <source>
        <strain evidence="9">AVDCRST_MAG05</strain>
    </source>
</reference>
<evidence type="ECO:0000256" key="7">
    <source>
        <dbReference type="SAM" id="Phobius"/>
    </source>
</evidence>
<evidence type="ECO:0000256" key="2">
    <source>
        <dbReference type="ARBA" id="ARBA00006683"/>
    </source>
</evidence>
<feature type="transmembrane region" description="Helical" evidence="7">
    <location>
        <begin position="31"/>
        <end position="50"/>
    </location>
</feature>
<dbReference type="InterPro" id="IPR003856">
    <property type="entry name" value="LPS_length_determ_N"/>
</dbReference>
<accession>A0A6J4T7I6</accession>
<dbReference type="InterPro" id="IPR050445">
    <property type="entry name" value="Bact_polysacc_biosynth/exp"/>
</dbReference>
<evidence type="ECO:0000313" key="9">
    <source>
        <dbReference type="EMBL" id="CAA9515778.1"/>
    </source>
</evidence>
<evidence type="ECO:0000256" key="3">
    <source>
        <dbReference type="ARBA" id="ARBA00022475"/>
    </source>
</evidence>
<keyword evidence="3" id="KW-1003">Cell membrane</keyword>
<keyword evidence="5 7" id="KW-1133">Transmembrane helix</keyword>
<feature type="transmembrane region" description="Helical" evidence="7">
    <location>
        <begin position="187"/>
        <end position="209"/>
    </location>
</feature>
<dbReference type="AlphaFoldDB" id="A0A6J4T7I6"/>